<reference evidence="3 4" key="1">
    <citation type="submission" date="2020-02" db="EMBL/GenBank/DDBJ databases">
        <title>Draft genome sequence of Limisphaera ngatamarikiensis NGM72.4T, a thermophilic Verrucomicrobia grouped in subdivision 3.</title>
        <authorList>
            <person name="Carere C.R."/>
            <person name="Steen J."/>
            <person name="Hugenholtz P."/>
            <person name="Stott M.B."/>
        </authorList>
    </citation>
    <scope>NUCLEOTIDE SEQUENCE [LARGE SCALE GENOMIC DNA]</scope>
    <source>
        <strain evidence="3 4">NGM72.4</strain>
    </source>
</reference>
<name>A0A6M1RP23_9BACT</name>
<dbReference type="InterPro" id="IPR004629">
    <property type="entry name" value="WecG_TagA_CpsF"/>
</dbReference>
<dbReference type="PANTHER" id="PTHR34136">
    <property type="match status" value="1"/>
</dbReference>
<accession>A0A6M1RP23</accession>
<dbReference type="PANTHER" id="PTHR34136:SF1">
    <property type="entry name" value="UDP-N-ACETYL-D-MANNOSAMINURONIC ACID TRANSFERASE"/>
    <property type="match status" value="1"/>
</dbReference>
<keyword evidence="1" id="KW-0328">Glycosyltransferase</keyword>
<dbReference type="RefSeq" id="WP_165107038.1">
    <property type="nucleotide sequence ID" value="NZ_JAAKYA010000048.1"/>
</dbReference>
<dbReference type="Proteomes" id="UP000477311">
    <property type="component" value="Unassembled WGS sequence"/>
</dbReference>
<dbReference type="NCBIfam" id="TIGR00696">
    <property type="entry name" value="wecG_tagA_cpsF"/>
    <property type="match status" value="1"/>
</dbReference>
<dbReference type="EMBL" id="JAAKYA010000048">
    <property type="protein sequence ID" value="NGO39177.1"/>
    <property type="molecule type" value="Genomic_DNA"/>
</dbReference>
<proteinExistence type="predicted"/>
<organism evidence="3 4">
    <name type="scientific">Limisphaera ngatamarikiensis</name>
    <dbReference type="NCBI Taxonomy" id="1324935"/>
    <lineage>
        <taxon>Bacteria</taxon>
        <taxon>Pseudomonadati</taxon>
        <taxon>Verrucomicrobiota</taxon>
        <taxon>Verrucomicrobiia</taxon>
        <taxon>Limisphaerales</taxon>
        <taxon>Limisphaeraceae</taxon>
        <taxon>Limisphaera</taxon>
    </lineage>
</organism>
<dbReference type="AlphaFoldDB" id="A0A6M1RP23"/>
<sequence length="272" mass="30918">MKAGSEQPRYVHVLGAPLLVTTYADLTRRCVEWAGWSRPTTVAFSNTQIVTMIRHDPAFRRVMGTFDCLVSDSTPLTWCMNWAGAGLRDRVYGPAFMRYFLERAPAGSTHYLVGGSEECAERLRRRFTAANPGLRFVGGYHGRCLEDGSLDPADEARVLSEINRLGPDFLWICFGAPKQQRWAARYKERLRRGVVLVVGFAFEANAGLKPDAPAWMQRAGLTWLYRMATEPRRLGPRYLKYNTLFLWYLLRDGMRGRAWGPWPVAGSHPVRV</sequence>
<dbReference type="GO" id="GO:0016758">
    <property type="term" value="F:hexosyltransferase activity"/>
    <property type="evidence" value="ECO:0007669"/>
    <property type="project" value="TreeGrafter"/>
</dbReference>
<dbReference type="CDD" id="cd06533">
    <property type="entry name" value="Glyco_transf_WecG_TagA"/>
    <property type="match status" value="1"/>
</dbReference>
<evidence type="ECO:0000256" key="1">
    <source>
        <dbReference type="ARBA" id="ARBA00022676"/>
    </source>
</evidence>
<evidence type="ECO:0000313" key="4">
    <source>
        <dbReference type="Proteomes" id="UP000477311"/>
    </source>
</evidence>
<keyword evidence="4" id="KW-1185">Reference proteome</keyword>
<evidence type="ECO:0000256" key="2">
    <source>
        <dbReference type="ARBA" id="ARBA00022679"/>
    </source>
</evidence>
<protein>
    <submittedName>
        <fullName evidence="3">WecB/TagA/CpsF family glycosyltransferase</fullName>
    </submittedName>
</protein>
<comment type="caution">
    <text evidence="3">The sequence shown here is derived from an EMBL/GenBank/DDBJ whole genome shotgun (WGS) entry which is preliminary data.</text>
</comment>
<evidence type="ECO:0000313" key="3">
    <source>
        <dbReference type="EMBL" id="NGO39177.1"/>
    </source>
</evidence>
<keyword evidence="2 3" id="KW-0808">Transferase</keyword>
<gene>
    <name evidence="3" type="ORF">G4L39_07170</name>
</gene>
<dbReference type="Pfam" id="PF03808">
    <property type="entry name" value="Glyco_tran_WecG"/>
    <property type="match status" value="1"/>
</dbReference>